<gene>
    <name evidence="2" type="ORF">MNBD_NITROSPIRAE01-1171</name>
</gene>
<name>A0A3B1CQE7_9ZZZZ</name>
<protein>
    <submittedName>
        <fullName evidence="2">Cell division integral membrane protein, YggT and half-length relatives</fullName>
    </submittedName>
</protein>
<dbReference type="PANTHER" id="PTHR33219">
    <property type="entry name" value="YLMG HOMOLOG PROTEIN 2, CHLOROPLASTIC"/>
    <property type="match status" value="1"/>
</dbReference>
<sequence length="99" mass="11109">MFVLGNLLSATANIIDVVLGFYMYVIIGRAILSWVSPDPYNPIVQFLYKITEPVLSPIRRWTGTYSSGMDLSPMIVILIIMFLQHFLVGTLFGIAQRLG</sequence>
<dbReference type="InterPro" id="IPR003425">
    <property type="entry name" value="CCB3/YggT"/>
</dbReference>
<reference evidence="2" key="1">
    <citation type="submission" date="2018-06" db="EMBL/GenBank/DDBJ databases">
        <authorList>
            <person name="Zhirakovskaya E."/>
        </authorList>
    </citation>
    <scope>NUCLEOTIDE SEQUENCE</scope>
</reference>
<keyword evidence="2" id="KW-0131">Cell cycle</keyword>
<dbReference type="AlphaFoldDB" id="A0A3B1CQE7"/>
<keyword evidence="2" id="KW-0132">Cell division</keyword>
<feature type="transmembrane region" description="Helical" evidence="1">
    <location>
        <begin position="74"/>
        <end position="95"/>
    </location>
</feature>
<dbReference type="EMBL" id="UOGF01000007">
    <property type="protein sequence ID" value="VAX26144.1"/>
    <property type="molecule type" value="Genomic_DNA"/>
</dbReference>
<dbReference type="GO" id="GO:0016020">
    <property type="term" value="C:membrane"/>
    <property type="evidence" value="ECO:0007669"/>
    <property type="project" value="InterPro"/>
</dbReference>
<organism evidence="2">
    <name type="scientific">hydrothermal vent metagenome</name>
    <dbReference type="NCBI Taxonomy" id="652676"/>
    <lineage>
        <taxon>unclassified sequences</taxon>
        <taxon>metagenomes</taxon>
        <taxon>ecological metagenomes</taxon>
    </lineage>
</organism>
<evidence type="ECO:0000313" key="2">
    <source>
        <dbReference type="EMBL" id="VAX26144.1"/>
    </source>
</evidence>
<keyword evidence="1" id="KW-0812">Transmembrane</keyword>
<dbReference type="GO" id="GO:0051301">
    <property type="term" value="P:cell division"/>
    <property type="evidence" value="ECO:0007669"/>
    <property type="project" value="UniProtKB-KW"/>
</dbReference>
<dbReference type="PANTHER" id="PTHR33219:SF14">
    <property type="entry name" value="PROTEIN COFACTOR ASSEMBLY OF COMPLEX C SUBUNIT B CCB3, CHLOROPLASTIC-RELATED"/>
    <property type="match status" value="1"/>
</dbReference>
<keyword evidence="1" id="KW-1133">Transmembrane helix</keyword>
<feature type="transmembrane region" description="Helical" evidence="1">
    <location>
        <begin position="12"/>
        <end position="32"/>
    </location>
</feature>
<proteinExistence type="predicted"/>
<evidence type="ECO:0000256" key="1">
    <source>
        <dbReference type="SAM" id="Phobius"/>
    </source>
</evidence>
<accession>A0A3B1CQE7</accession>
<keyword evidence="1" id="KW-0472">Membrane</keyword>
<dbReference type="Pfam" id="PF02325">
    <property type="entry name" value="CCB3_YggT"/>
    <property type="match status" value="1"/>
</dbReference>